<dbReference type="Proteomes" id="UP000305282">
    <property type="component" value="Unassembled WGS sequence"/>
</dbReference>
<proteinExistence type="predicted"/>
<dbReference type="PANTHER" id="PTHR43214">
    <property type="entry name" value="TWO-COMPONENT RESPONSE REGULATOR"/>
    <property type="match status" value="1"/>
</dbReference>
<dbReference type="InterPro" id="IPR036388">
    <property type="entry name" value="WH-like_DNA-bd_sf"/>
</dbReference>
<evidence type="ECO:0000313" key="10">
    <source>
        <dbReference type="Proteomes" id="UP000305282"/>
    </source>
</evidence>
<dbReference type="GO" id="GO:0003677">
    <property type="term" value="F:DNA binding"/>
    <property type="evidence" value="ECO:0007669"/>
    <property type="project" value="UniProtKB-KW"/>
</dbReference>
<sequence>MTRAGSDRGRFDLVPRGAGSARGWFFREGLAILLTAAGNEVVAQTATADDLICGLGHSRPDVVILDIRMPPTFTDEGLVTAEQIRARHRTIAVLVLSTYAETPYALRLLGDGGGFGYLLKDRVDDVAALQDALRRLIDGRLVLDEEIVAGLLAHRRRADDLARLTPRERTVLAHMAEGRSNHGIGARLHLAPKTVENHIAGVFSKLGMPASTDDNRRVLAVLTWLQTTAQPGAAAGTPLGAPSVTTPGTRSTSGSGHQSGFSPFG</sequence>
<feature type="region of interest" description="Disordered" evidence="6">
    <location>
        <begin position="232"/>
        <end position="265"/>
    </location>
</feature>
<dbReference type="SMART" id="SM00421">
    <property type="entry name" value="HTH_LUXR"/>
    <property type="match status" value="1"/>
</dbReference>
<dbReference type="OrthoDB" id="3208680at2"/>
<dbReference type="Pfam" id="PF00196">
    <property type="entry name" value="GerE"/>
    <property type="match status" value="1"/>
</dbReference>
<organism evidence="9 10">
    <name type="scientific">Candidatus Frankia alpina</name>
    <dbReference type="NCBI Taxonomy" id="2699483"/>
    <lineage>
        <taxon>Bacteria</taxon>
        <taxon>Bacillati</taxon>
        <taxon>Actinomycetota</taxon>
        <taxon>Actinomycetes</taxon>
        <taxon>Frankiales</taxon>
        <taxon>Frankiaceae</taxon>
        <taxon>Frankia</taxon>
    </lineage>
</organism>
<dbReference type="SMART" id="SM00448">
    <property type="entry name" value="REC"/>
    <property type="match status" value="1"/>
</dbReference>
<evidence type="ECO:0000256" key="1">
    <source>
        <dbReference type="ARBA" id="ARBA00022553"/>
    </source>
</evidence>
<evidence type="ECO:0000256" key="2">
    <source>
        <dbReference type="ARBA" id="ARBA00023015"/>
    </source>
</evidence>
<dbReference type="PANTHER" id="PTHR43214:SF24">
    <property type="entry name" value="TRANSCRIPTIONAL REGULATORY PROTEIN NARL-RELATED"/>
    <property type="match status" value="1"/>
</dbReference>
<evidence type="ECO:0000259" key="8">
    <source>
        <dbReference type="PROSITE" id="PS50110"/>
    </source>
</evidence>
<dbReference type="InterPro" id="IPR016032">
    <property type="entry name" value="Sig_transdc_resp-reg_C-effctor"/>
</dbReference>
<name>A0A4S5ERD1_9ACTN</name>
<dbReference type="PROSITE" id="PS50110">
    <property type="entry name" value="RESPONSE_REGULATORY"/>
    <property type="match status" value="1"/>
</dbReference>
<protein>
    <submittedName>
        <fullName evidence="9">Response regulator transcription factor</fullName>
    </submittedName>
</protein>
<dbReference type="AlphaFoldDB" id="A0A4S5ERD1"/>
<keyword evidence="3" id="KW-0238">DNA-binding</keyword>
<dbReference type="GO" id="GO:0000160">
    <property type="term" value="P:phosphorelay signal transduction system"/>
    <property type="evidence" value="ECO:0007669"/>
    <property type="project" value="InterPro"/>
</dbReference>
<dbReference type="GO" id="GO:0006355">
    <property type="term" value="P:regulation of DNA-templated transcription"/>
    <property type="evidence" value="ECO:0007669"/>
    <property type="project" value="InterPro"/>
</dbReference>
<dbReference type="InterPro" id="IPR001789">
    <property type="entry name" value="Sig_transdc_resp-reg_receiver"/>
</dbReference>
<dbReference type="PRINTS" id="PR00038">
    <property type="entry name" value="HTHLUXR"/>
</dbReference>
<dbReference type="PROSITE" id="PS50043">
    <property type="entry name" value="HTH_LUXR_2"/>
    <property type="match status" value="1"/>
</dbReference>
<evidence type="ECO:0000256" key="3">
    <source>
        <dbReference type="ARBA" id="ARBA00023125"/>
    </source>
</evidence>
<dbReference type="Gene3D" id="1.10.10.10">
    <property type="entry name" value="Winged helix-like DNA-binding domain superfamily/Winged helix DNA-binding domain"/>
    <property type="match status" value="1"/>
</dbReference>
<dbReference type="SUPFAM" id="SSF46894">
    <property type="entry name" value="C-terminal effector domain of the bipartite response regulators"/>
    <property type="match status" value="1"/>
</dbReference>
<keyword evidence="10" id="KW-1185">Reference proteome</keyword>
<feature type="compositionally biased region" description="Low complexity" evidence="6">
    <location>
        <begin position="232"/>
        <end position="256"/>
    </location>
</feature>
<reference evidence="9 10" key="1">
    <citation type="submission" date="2019-04" db="EMBL/GenBank/DDBJ databases">
        <title>Draft genome sequences for three unisolated Alnus-infective Frankia Sp+ strains, AgTrS, AiOr and AvVan, the first sequenced Frankia strains able to sporulate in-planta.</title>
        <authorList>
            <person name="Bethencourt L."/>
            <person name="Vautrin F."/>
            <person name="Taib N."/>
            <person name="Dubost A."/>
            <person name="Castro-Garcia L."/>
            <person name="Imbaud O."/>
            <person name="Abrouk D."/>
            <person name="Fournier P."/>
            <person name="Briolay J."/>
            <person name="Nguyen A."/>
            <person name="Normand P."/>
            <person name="Fernandez M.P."/>
            <person name="Brochier-Armanet C."/>
            <person name="Herrera-Belaroussi A."/>
        </authorList>
    </citation>
    <scope>NUCLEOTIDE SEQUENCE [LARGE SCALE GENOMIC DNA]</scope>
    <source>
        <strain evidence="9 10">AvVan</strain>
    </source>
</reference>
<dbReference type="InterPro" id="IPR011006">
    <property type="entry name" value="CheY-like_superfamily"/>
</dbReference>
<feature type="modified residue" description="4-aspartylphosphate" evidence="5">
    <location>
        <position position="66"/>
    </location>
</feature>
<keyword evidence="4" id="KW-0804">Transcription</keyword>
<dbReference type="Pfam" id="PF00072">
    <property type="entry name" value="Response_reg"/>
    <property type="match status" value="1"/>
</dbReference>
<evidence type="ECO:0000256" key="6">
    <source>
        <dbReference type="SAM" id="MobiDB-lite"/>
    </source>
</evidence>
<evidence type="ECO:0000256" key="4">
    <source>
        <dbReference type="ARBA" id="ARBA00023163"/>
    </source>
</evidence>
<dbReference type="InterPro" id="IPR039420">
    <property type="entry name" value="WalR-like"/>
</dbReference>
<dbReference type="SUPFAM" id="SSF52172">
    <property type="entry name" value="CheY-like"/>
    <property type="match status" value="1"/>
</dbReference>
<keyword evidence="2" id="KW-0805">Transcription regulation</keyword>
<feature type="domain" description="Response regulatory" evidence="8">
    <location>
        <begin position="16"/>
        <end position="135"/>
    </location>
</feature>
<dbReference type="InterPro" id="IPR000792">
    <property type="entry name" value="Tscrpt_reg_LuxR_C"/>
</dbReference>
<feature type="domain" description="HTH luxR-type" evidence="7">
    <location>
        <begin position="157"/>
        <end position="227"/>
    </location>
</feature>
<dbReference type="CDD" id="cd17535">
    <property type="entry name" value="REC_NarL-like"/>
    <property type="match status" value="1"/>
</dbReference>
<dbReference type="Gene3D" id="3.40.50.2300">
    <property type="match status" value="1"/>
</dbReference>
<dbReference type="CDD" id="cd06170">
    <property type="entry name" value="LuxR_C_like"/>
    <property type="match status" value="1"/>
</dbReference>
<keyword evidence="1 5" id="KW-0597">Phosphoprotein</keyword>
<evidence type="ECO:0000256" key="5">
    <source>
        <dbReference type="PROSITE-ProRule" id="PRU00169"/>
    </source>
</evidence>
<dbReference type="InterPro" id="IPR058245">
    <property type="entry name" value="NreC/VraR/RcsB-like_REC"/>
</dbReference>
<accession>A0A4S5ERD1</accession>
<comment type="caution">
    <text evidence="9">The sequence shown here is derived from an EMBL/GenBank/DDBJ whole genome shotgun (WGS) entry which is preliminary data.</text>
</comment>
<gene>
    <name evidence="9" type="ORF">E7Y31_08345</name>
</gene>
<evidence type="ECO:0000259" key="7">
    <source>
        <dbReference type="PROSITE" id="PS50043"/>
    </source>
</evidence>
<dbReference type="EMBL" id="SSXH01000147">
    <property type="protein sequence ID" value="THJ74961.1"/>
    <property type="molecule type" value="Genomic_DNA"/>
</dbReference>
<evidence type="ECO:0000313" key="9">
    <source>
        <dbReference type="EMBL" id="THJ74961.1"/>
    </source>
</evidence>